<gene>
    <name evidence="2" type="ordered locus">Mrad2831_6509</name>
</gene>
<feature type="region of interest" description="Disordered" evidence="1">
    <location>
        <begin position="71"/>
        <end position="94"/>
    </location>
</feature>
<name>B1MA96_METRJ</name>
<geneLocation type="plasmid" evidence="2 3">
    <name>pMRAD07</name>
</geneLocation>
<evidence type="ECO:0000256" key="1">
    <source>
        <dbReference type="SAM" id="MobiDB-lite"/>
    </source>
</evidence>
<evidence type="ECO:0000313" key="2">
    <source>
        <dbReference type="EMBL" id="ACB28421.1"/>
    </source>
</evidence>
<organism evidence="2 3">
    <name type="scientific">Methylobacterium radiotolerans (strain ATCC 27329 / DSM 1819 / JCM 2831 / NBRC 15690 / NCIMB 10815 / 0-1)</name>
    <dbReference type="NCBI Taxonomy" id="426355"/>
    <lineage>
        <taxon>Bacteria</taxon>
        <taxon>Pseudomonadati</taxon>
        <taxon>Pseudomonadota</taxon>
        <taxon>Alphaproteobacteria</taxon>
        <taxon>Hyphomicrobiales</taxon>
        <taxon>Methylobacteriaceae</taxon>
        <taxon>Methylobacterium</taxon>
    </lineage>
</organism>
<sequence>MVAVRCRKRTIFPTICHEVDGQARRVRRGGVAKGIDPAAIAAENRRSVVSAAQDGGTVDVIEAERIVLPAVPPAAPDRPSAAQHEDTPKPEAWSALHTPEGFHAWQIHTKFSDLLLHPPRGSITAETVKAAQIA</sequence>
<dbReference type="HOGENOM" id="CLU_1893771_0_0_5"/>
<protein>
    <submittedName>
        <fullName evidence="2">Uncharacterized protein</fullName>
    </submittedName>
</protein>
<dbReference type="AlphaFoldDB" id="B1MA96"/>
<evidence type="ECO:0000313" key="3">
    <source>
        <dbReference type="Proteomes" id="UP000006589"/>
    </source>
</evidence>
<dbReference type="EMBL" id="CP001008">
    <property type="protein sequence ID" value="ACB28421.1"/>
    <property type="molecule type" value="Genomic_DNA"/>
</dbReference>
<dbReference type="RefSeq" id="WP_012317018.1">
    <property type="nucleotide sequence ID" value="NC_010504.1"/>
</dbReference>
<dbReference type="KEGG" id="mrd:Mrad2831_6509"/>
<proteinExistence type="predicted"/>
<reference evidence="2 3" key="1">
    <citation type="submission" date="2008-03" db="EMBL/GenBank/DDBJ databases">
        <title>Complete sequence of plasmid7 of Methylobacterium radiotolerans JCM 2831.</title>
        <authorList>
            <consortium name="US DOE Joint Genome Institute"/>
            <person name="Copeland A."/>
            <person name="Lucas S."/>
            <person name="Lapidus A."/>
            <person name="Glavina del Rio T."/>
            <person name="Dalin E."/>
            <person name="Tice H."/>
            <person name="Bruce D."/>
            <person name="Goodwin L."/>
            <person name="Pitluck S."/>
            <person name="Kiss H."/>
            <person name="Brettin T."/>
            <person name="Detter J.C."/>
            <person name="Han C."/>
            <person name="Kuske C.R."/>
            <person name="Schmutz J."/>
            <person name="Larimer F."/>
            <person name="Land M."/>
            <person name="Hauser L."/>
            <person name="Kyrpides N."/>
            <person name="Mikhailova N."/>
            <person name="Marx C.J."/>
            <person name="Richardson P."/>
        </authorList>
    </citation>
    <scope>NUCLEOTIDE SEQUENCE [LARGE SCALE GENOMIC DNA]</scope>
    <source>
        <strain evidence="3">ATCC 27329 / DSM 1819 / JCM 2831 / NBRC 15690 / NCIMB 10815 / 0-1</strain>
        <plasmid evidence="3">Plasmid pMRAD07</plasmid>
    </source>
</reference>
<dbReference type="Proteomes" id="UP000006589">
    <property type="component" value="Plasmid pMRAD07"/>
</dbReference>
<keyword evidence="2" id="KW-0614">Plasmid</keyword>
<accession>B1MA96</accession>
<dbReference type="GeneID" id="6136001"/>